<dbReference type="InterPro" id="IPR014729">
    <property type="entry name" value="Rossmann-like_a/b/a_fold"/>
</dbReference>
<organism evidence="2">
    <name type="scientific">Arion vulgaris</name>
    <dbReference type="NCBI Taxonomy" id="1028688"/>
    <lineage>
        <taxon>Eukaryota</taxon>
        <taxon>Metazoa</taxon>
        <taxon>Spiralia</taxon>
        <taxon>Lophotrochozoa</taxon>
        <taxon>Mollusca</taxon>
        <taxon>Gastropoda</taxon>
        <taxon>Heterobranchia</taxon>
        <taxon>Euthyneura</taxon>
        <taxon>Panpulmonata</taxon>
        <taxon>Eupulmonata</taxon>
        <taxon>Stylommatophora</taxon>
        <taxon>Helicina</taxon>
        <taxon>Arionoidea</taxon>
        <taxon>Arionidae</taxon>
        <taxon>Arion</taxon>
    </lineage>
</organism>
<protein>
    <recommendedName>
        <fullName evidence="1">UspA domain-containing protein</fullName>
    </recommendedName>
</protein>
<sequence>MAEVTTEYLVLLGIDGSDHSVYAFEWYMHNFHKPGYKILLVHVPEISTSMSLNSQAKLQEHMRHCDAKIASMEAKYMDKMKGRGIEGEFLRINNEKPGPAIVECALEKEATYVVIGTRGQSKVRRTIMGSVSDYIVQHCHVPVLLFRHKSGWGKMFRGSEKRDRREVDKQGKSHQNLI</sequence>
<evidence type="ECO:0000313" key="2">
    <source>
        <dbReference type="EMBL" id="CEK75579.1"/>
    </source>
</evidence>
<dbReference type="Pfam" id="PF00582">
    <property type="entry name" value="Usp"/>
    <property type="match status" value="1"/>
</dbReference>
<dbReference type="InterPro" id="IPR006015">
    <property type="entry name" value="Universal_stress_UspA"/>
</dbReference>
<dbReference type="EMBL" id="HACG01028714">
    <property type="protein sequence ID" value="CEK75579.1"/>
    <property type="molecule type" value="Transcribed_RNA"/>
</dbReference>
<dbReference type="PANTHER" id="PTHR46989">
    <property type="entry name" value="USP DOMAIN-CONTAINING PROTEIN"/>
    <property type="match status" value="1"/>
</dbReference>
<accession>A0A0B7A3R2</accession>
<dbReference type="PRINTS" id="PR01438">
    <property type="entry name" value="UNVRSLSTRESS"/>
</dbReference>
<dbReference type="PANTHER" id="PTHR46989:SF3">
    <property type="entry name" value="USPA DOMAIN-CONTAINING PROTEIN"/>
    <property type="match status" value="1"/>
</dbReference>
<dbReference type="Gene3D" id="3.40.50.620">
    <property type="entry name" value="HUPs"/>
    <property type="match status" value="1"/>
</dbReference>
<reference evidence="2" key="1">
    <citation type="submission" date="2014-12" db="EMBL/GenBank/DDBJ databases">
        <title>Insight into the proteome of Arion vulgaris.</title>
        <authorList>
            <person name="Aradska J."/>
            <person name="Bulat T."/>
            <person name="Smidak R."/>
            <person name="Sarate P."/>
            <person name="Gangsoo J."/>
            <person name="Sialana F."/>
            <person name="Bilban M."/>
            <person name="Lubec G."/>
        </authorList>
    </citation>
    <scope>NUCLEOTIDE SEQUENCE</scope>
    <source>
        <tissue evidence="2">Skin</tissue>
    </source>
</reference>
<dbReference type="InterPro" id="IPR006016">
    <property type="entry name" value="UspA"/>
</dbReference>
<dbReference type="SUPFAM" id="SSF52402">
    <property type="entry name" value="Adenine nucleotide alpha hydrolases-like"/>
    <property type="match status" value="1"/>
</dbReference>
<proteinExistence type="predicted"/>
<evidence type="ECO:0000259" key="1">
    <source>
        <dbReference type="Pfam" id="PF00582"/>
    </source>
</evidence>
<feature type="domain" description="UspA" evidence="1">
    <location>
        <begin position="10"/>
        <end position="147"/>
    </location>
</feature>
<name>A0A0B7A3R2_9EUPU</name>
<dbReference type="CDD" id="cd23659">
    <property type="entry name" value="USP_At3g01520-like"/>
    <property type="match status" value="1"/>
</dbReference>
<dbReference type="AlphaFoldDB" id="A0A0B7A3R2"/>
<gene>
    <name evidence="2" type="primary">ORF96141</name>
</gene>